<reference evidence="4 5" key="1">
    <citation type="submission" date="2018-10" db="EMBL/GenBank/DDBJ databases">
        <title>Phylogenomics of Brevibacillus.</title>
        <authorList>
            <person name="Dunlap C."/>
        </authorList>
    </citation>
    <scope>NUCLEOTIDE SEQUENCE [LARGE SCALE GENOMIC DNA]</scope>
    <source>
        <strain evidence="4 5">NRRL NRS 1219</strain>
    </source>
</reference>
<dbReference type="PRINTS" id="PR00598">
    <property type="entry name" value="HTHMARR"/>
</dbReference>
<feature type="domain" description="HTH marR-type" evidence="2">
    <location>
        <begin position="7"/>
        <end position="138"/>
    </location>
</feature>
<dbReference type="RefSeq" id="WP_005830858.1">
    <property type="nucleotide sequence ID" value="NZ_BJOD01000016.1"/>
</dbReference>
<dbReference type="PANTHER" id="PTHR33164">
    <property type="entry name" value="TRANSCRIPTIONAL REGULATOR, MARR FAMILY"/>
    <property type="match status" value="1"/>
</dbReference>
<dbReference type="GO" id="GO:0003700">
    <property type="term" value="F:DNA-binding transcription factor activity"/>
    <property type="evidence" value="ECO:0007669"/>
    <property type="project" value="InterPro"/>
</dbReference>
<keyword evidence="1" id="KW-0238">DNA-binding</keyword>
<dbReference type="GO" id="GO:0003677">
    <property type="term" value="F:DNA binding"/>
    <property type="evidence" value="ECO:0007669"/>
    <property type="project" value="UniProtKB-KW"/>
</dbReference>
<dbReference type="PROSITE" id="PS50995">
    <property type="entry name" value="HTH_MARR_2"/>
    <property type="match status" value="1"/>
</dbReference>
<dbReference type="SUPFAM" id="SSF46785">
    <property type="entry name" value="Winged helix' DNA-binding domain"/>
    <property type="match status" value="1"/>
</dbReference>
<organism evidence="4 5">
    <name type="scientific">Brevibacillus agri</name>
    <dbReference type="NCBI Taxonomy" id="51101"/>
    <lineage>
        <taxon>Bacteria</taxon>
        <taxon>Bacillati</taxon>
        <taxon>Bacillota</taxon>
        <taxon>Bacilli</taxon>
        <taxon>Bacillales</taxon>
        <taxon>Paenibacillaceae</taxon>
        <taxon>Brevibacillus</taxon>
    </lineage>
</organism>
<dbReference type="Pfam" id="PF01047">
    <property type="entry name" value="MarR"/>
    <property type="match status" value="1"/>
</dbReference>
<dbReference type="EMBL" id="BJOD01000016">
    <property type="protein sequence ID" value="GED25791.1"/>
    <property type="molecule type" value="Genomic_DNA"/>
</dbReference>
<gene>
    <name evidence="3" type="ORF">BAG01nite_18930</name>
    <name evidence="4" type="ORF">EB820_12640</name>
</gene>
<sequence length="149" mass="16930">MPSQSGLTDFEQLYIQVQRSVSAKWHKRLDPLVSASQAMLLRMLDKNGPQKASALAELLQITPGAVTSLSDKLIACGYASRSRVSHDRRVVYLEITEKGKAILQQYRVELKKTIGDLFAGLSEEDLQHLNRIYRQVLLNIEQRREENHA</sequence>
<dbReference type="Proteomes" id="UP000276178">
    <property type="component" value="Unassembled WGS sequence"/>
</dbReference>
<dbReference type="EMBL" id="RHHN01000037">
    <property type="protein sequence ID" value="RNB54927.1"/>
    <property type="molecule type" value="Genomic_DNA"/>
</dbReference>
<dbReference type="InterPro" id="IPR036390">
    <property type="entry name" value="WH_DNA-bd_sf"/>
</dbReference>
<dbReference type="OrthoDB" id="166070at2"/>
<dbReference type="GO" id="GO:0006950">
    <property type="term" value="P:response to stress"/>
    <property type="evidence" value="ECO:0007669"/>
    <property type="project" value="TreeGrafter"/>
</dbReference>
<evidence type="ECO:0000313" key="4">
    <source>
        <dbReference type="EMBL" id="RNB54927.1"/>
    </source>
</evidence>
<name>A0A3M8AW72_9BACL</name>
<dbReference type="AlphaFoldDB" id="A0A3M8AW72"/>
<proteinExistence type="predicted"/>
<evidence type="ECO:0000313" key="6">
    <source>
        <dbReference type="Proteomes" id="UP000317180"/>
    </source>
</evidence>
<reference evidence="3 6" key="2">
    <citation type="submission" date="2019-06" db="EMBL/GenBank/DDBJ databases">
        <title>Whole genome shotgun sequence of Brevibacillus agri NBRC 15538.</title>
        <authorList>
            <person name="Hosoyama A."/>
            <person name="Uohara A."/>
            <person name="Ohji S."/>
            <person name="Ichikawa N."/>
        </authorList>
    </citation>
    <scope>NUCLEOTIDE SEQUENCE [LARGE SCALE GENOMIC DNA]</scope>
    <source>
        <strain evidence="3 6">NBRC 15538</strain>
    </source>
</reference>
<evidence type="ECO:0000259" key="2">
    <source>
        <dbReference type="PROSITE" id="PS50995"/>
    </source>
</evidence>
<dbReference type="SMART" id="SM00347">
    <property type="entry name" value="HTH_MARR"/>
    <property type="match status" value="1"/>
</dbReference>
<keyword evidence="6" id="KW-1185">Reference proteome</keyword>
<dbReference type="InterPro" id="IPR036388">
    <property type="entry name" value="WH-like_DNA-bd_sf"/>
</dbReference>
<protein>
    <submittedName>
        <fullName evidence="4">MarR family transcriptional regulator</fullName>
    </submittedName>
</protein>
<dbReference type="Gene3D" id="1.10.10.10">
    <property type="entry name" value="Winged helix-like DNA-binding domain superfamily/Winged helix DNA-binding domain"/>
    <property type="match status" value="1"/>
</dbReference>
<comment type="caution">
    <text evidence="4">The sequence shown here is derived from an EMBL/GenBank/DDBJ whole genome shotgun (WGS) entry which is preliminary data.</text>
</comment>
<evidence type="ECO:0000313" key="3">
    <source>
        <dbReference type="EMBL" id="GED25791.1"/>
    </source>
</evidence>
<dbReference type="Proteomes" id="UP000317180">
    <property type="component" value="Unassembled WGS sequence"/>
</dbReference>
<dbReference type="PANTHER" id="PTHR33164:SF43">
    <property type="entry name" value="HTH-TYPE TRANSCRIPTIONAL REPRESSOR YETL"/>
    <property type="match status" value="1"/>
</dbReference>
<dbReference type="InterPro" id="IPR000835">
    <property type="entry name" value="HTH_MarR-typ"/>
</dbReference>
<dbReference type="InterPro" id="IPR039422">
    <property type="entry name" value="MarR/SlyA-like"/>
</dbReference>
<evidence type="ECO:0000313" key="5">
    <source>
        <dbReference type="Proteomes" id="UP000276178"/>
    </source>
</evidence>
<evidence type="ECO:0000256" key="1">
    <source>
        <dbReference type="ARBA" id="ARBA00023125"/>
    </source>
</evidence>
<accession>A0A3M8AW72</accession>
<dbReference type="GeneID" id="82813485"/>